<evidence type="ECO:0000256" key="2">
    <source>
        <dbReference type="ARBA" id="ARBA00022833"/>
    </source>
</evidence>
<keyword evidence="2 5" id="KW-0862">Zinc</keyword>
<name>A0ABR5YHS3_9SPHN</name>
<feature type="domain" description="Enoyl reductase (ER)" evidence="6">
    <location>
        <begin position="12"/>
        <end position="365"/>
    </location>
</feature>
<sequence length="373" mass="38819">MIEGKAAVAREKSQPLEIVDARFEAPRTGEVLVRIVGTGVCHTDMVVRDQGYPVPLPLVLGHEGAGVVEQVGDGVTTLAPGDHVVLSYGHCGRCGECRSGRPGYCVEFYDRNFKGSRMDGSQAVCDAHGHPLGSAFFAQSSFGTYAIATERNAIKIRSDVPLELMGPLGCGIQTGAGAVLNALKPPAASSIAIFGAGSVGLSAAMAAAAVGCTTIILVDLHDDRLALAKELGATHGVNAGKEDAVERIREITGTGGADFTLECTGNPKVLAQAVEALRIPGTCGLIGAANLGDCASLDMNTLLFGRTVRGIIEGDSVPQVFIPQLIELWRAGRFPFDRLIAFYDLADINQAIADSESGRVLKPIVRPASGANA</sequence>
<dbReference type="EMBL" id="LQQO01000001">
    <property type="protein sequence ID" value="KZE18945.1"/>
    <property type="molecule type" value="Genomic_DNA"/>
</dbReference>
<protein>
    <submittedName>
        <fullName evidence="7">Alcohol dehydrogenase</fullName>
    </submittedName>
</protein>
<dbReference type="Pfam" id="PF00107">
    <property type="entry name" value="ADH_zinc_N"/>
    <property type="match status" value="1"/>
</dbReference>
<dbReference type="InterPro" id="IPR036291">
    <property type="entry name" value="NAD(P)-bd_dom_sf"/>
</dbReference>
<keyword evidence="4" id="KW-0520">NAD</keyword>
<dbReference type="Proteomes" id="UP000076609">
    <property type="component" value="Unassembled WGS sequence"/>
</dbReference>
<dbReference type="InterPro" id="IPR013149">
    <property type="entry name" value="ADH-like_C"/>
</dbReference>
<dbReference type="SMART" id="SM00829">
    <property type="entry name" value="PKS_ER"/>
    <property type="match status" value="1"/>
</dbReference>
<proteinExistence type="inferred from homology"/>
<dbReference type="PANTHER" id="PTHR43880:SF12">
    <property type="entry name" value="ALCOHOL DEHYDROGENASE CLASS-3"/>
    <property type="match status" value="1"/>
</dbReference>
<evidence type="ECO:0000256" key="3">
    <source>
        <dbReference type="ARBA" id="ARBA00023002"/>
    </source>
</evidence>
<dbReference type="SUPFAM" id="SSF50129">
    <property type="entry name" value="GroES-like"/>
    <property type="match status" value="1"/>
</dbReference>
<keyword evidence="8" id="KW-1185">Reference proteome</keyword>
<dbReference type="InterPro" id="IPR011032">
    <property type="entry name" value="GroES-like_sf"/>
</dbReference>
<evidence type="ECO:0000256" key="1">
    <source>
        <dbReference type="ARBA" id="ARBA00022723"/>
    </source>
</evidence>
<keyword evidence="3" id="KW-0560">Oxidoreductase</keyword>
<dbReference type="PANTHER" id="PTHR43880">
    <property type="entry name" value="ALCOHOL DEHYDROGENASE"/>
    <property type="match status" value="1"/>
</dbReference>
<dbReference type="RefSeq" id="WP_066687959.1">
    <property type="nucleotide sequence ID" value="NZ_CP117025.1"/>
</dbReference>
<dbReference type="InterPro" id="IPR020843">
    <property type="entry name" value="ER"/>
</dbReference>
<dbReference type="InterPro" id="IPR002328">
    <property type="entry name" value="ADH_Zn_CS"/>
</dbReference>
<evidence type="ECO:0000313" key="8">
    <source>
        <dbReference type="Proteomes" id="UP000076609"/>
    </source>
</evidence>
<dbReference type="Gene3D" id="3.40.50.720">
    <property type="entry name" value="NAD(P)-binding Rossmann-like Domain"/>
    <property type="match status" value="1"/>
</dbReference>
<accession>A0ABR5YHS3</accession>
<dbReference type="PROSITE" id="PS00059">
    <property type="entry name" value="ADH_ZINC"/>
    <property type="match status" value="1"/>
</dbReference>
<comment type="caution">
    <text evidence="7">The sequence shown here is derived from an EMBL/GenBank/DDBJ whole genome shotgun (WGS) entry which is preliminary data.</text>
</comment>
<comment type="cofactor">
    <cofactor evidence="5">
        <name>Zn(2+)</name>
        <dbReference type="ChEBI" id="CHEBI:29105"/>
    </cofactor>
</comment>
<comment type="similarity">
    <text evidence="5">Belongs to the zinc-containing alcohol dehydrogenase family.</text>
</comment>
<evidence type="ECO:0000256" key="4">
    <source>
        <dbReference type="ARBA" id="ARBA00023027"/>
    </source>
</evidence>
<evidence type="ECO:0000313" key="7">
    <source>
        <dbReference type="EMBL" id="KZE18945.1"/>
    </source>
</evidence>
<evidence type="ECO:0000256" key="5">
    <source>
        <dbReference type="RuleBase" id="RU361277"/>
    </source>
</evidence>
<dbReference type="InterPro" id="IPR013154">
    <property type="entry name" value="ADH-like_N"/>
</dbReference>
<keyword evidence="1 5" id="KW-0479">Metal-binding</keyword>
<evidence type="ECO:0000259" key="6">
    <source>
        <dbReference type="SMART" id="SM00829"/>
    </source>
</evidence>
<gene>
    <name evidence="7" type="ORF">AVT10_02715</name>
</gene>
<organism evidence="7 8">
    <name type="scientific">Sphingomonas hankookensis</name>
    <dbReference type="NCBI Taxonomy" id="563996"/>
    <lineage>
        <taxon>Bacteria</taxon>
        <taxon>Pseudomonadati</taxon>
        <taxon>Pseudomonadota</taxon>
        <taxon>Alphaproteobacteria</taxon>
        <taxon>Sphingomonadales</taxon>
        <taxon>Sphingomonadaceae</taxon>
        <taxon>Sphingomonas</taxon>
    </lineage>
</organism>
<dbReference type="Gene3D" id="3.90.180.10">
    <property type="entry name" value="Medium-chain alcohol dehydrogenases, catalytic domain"/>
    <property type="match status" value="1"/>
</dbReference>
<dbReference type="SUPFAM" id="SSF51735">
    <property type="entry name" value="NAD(P)-binding Rossmann-fold domains"/>
    <property type="match status" value="1"/>
</dbReference>
<dbReference type="Pfam" id="PF08240">
    <property type="entry name" value="ADH_N"/>
    <property type="match status" value="1"/>
</dbReference>
<reference evidence="8" key="1">
    <citation type="submission" date="2016-01" db="EMBL/GenBank/DDBJ databases">
        <title>Draft genome of Chromobacterium sp. F49.</title>
        <authorList>
            <person name="Hong K.W."/>
        </authorList>
    </citation>
    <scope>NUCLEOTIDE SEQUENCE [LARGE SCALE GENOMIC DNA]</scope>
    <source>
        <strain evidence="8">CN3</strain>
    </source>
</reference>
<dbReference type="CDD" id="cd08278">
    <property type="entry name" value="benzyl_alcohol_DH"/>
    <property type="match status" value="1"/>
</dbReference>